<dbReference type="AlphaFoldDB" id="A0A835S8X1"/>
<proteinExistence type="predicted"/>
<keyword evidence="3" id="KW-1185">Reference proteome</keyword>
<evidence type="ECO:0000256" key="1">
    <source>
        <dbReference type="SAM" id="MobiDB-lite"/>
    </source>
</evidence>
<evidence type="ECO:0000313" key="2">
    <source>
        <dbReference type="EMBL" id="KAG0499677.1"/>
    </source>
</evidence>
<feature type="region of interest" description="Disordered" evidence="1">
    <location>
        <begin position="1"/>
        <end position="66"/>
    </location>
</feature>
<dbReference type="OrthoDB" id="448250at2759"/>
<accession>A0A835S8X1</accession>
<gene>
    <name evidence="2" type="ORF">HPP92_004368</name>
</gene>
<feature type="compositionally biased region" description="Basic and acidic residues" evidence="1">
    <location>
        <begin position="23"/>
        <end position="47"/>
    </location>
</feature>
<dbReference type="Proteomes" id="UP000636800">
    <property type="component" value="Chromosome 1"/>
</dbReference>
<sequence length="66" mass="7551">MTREQPAVKSRIRNSSSKTTLTNDHRDPDDKKPPDNKIAHRNSDRKPSLTKIQSTTKIETLAHRSD</sequence>
<protein>
    <submittedName>
        <fullName evidence="2">Uncharacterized protein</fullName>
    </submittedName>
</protein>
<name>A0A835S8X1_VANPL</name>
<organism evidence="2 3">
    <name type="scientific">Vanilla planifolia</name>
    <name type="common">Vanilla</name>
    <dbReference type="NCBI Taxonomy" id="51239"/>
    <lineage>
        <taxon>Eukaryota</taxon>
        <taxon>Viridiplantae</taxon>
        <taxon>Streptophyta</taxon>
        <taxon>Embryophyta</taxon>
        <taxon>Tracheophyta</taxon>
        <taxon>Spermatophyta</taxon>
        <taxon>Magnoliopsida</taxon>
        <taxon>Liliopsida</taxon>
        <taxon>Asparagales</taxon>
        <taxon>Orchidaceae</taxon>
        <taxon>Vanilloideae</taxon>
        <taxon>Vanilleae</taxon>
        <taxon>Vanilla</taxon>
    </lineage>
</organism>
<comment type="caution">
    <text evidence="2">The sequence shown here is derived from an EMBL/GenBank/DDBJ whole genome shotgun (WGS) entry which is preliminary data.</text>
</comment>
<feature type="compositionally biased region" description="Polar residues" evidence="1">
    <location>
        <begin position="13"/>
        <end position="22"/>
    </location>
</feature>
<reference evidence="2 3" key="1">
    <citation type="journal article" date="2020" name="Nat. Food">
        <title>A phased Vanilla planifolia genome enables genetic improvement of flavour and production.</title>
        <authorList>
            <person name="Hasing T."/>
            <person name="Tang H."/>
            <person name="Brym M."/>
            <person name="Khazi F."/>
            <person name="Huang T."/>
            <person name="Chambers A.H."/>
        </authorList>
    </citation>
    <scope>NUCLEOTIDE SEQUENCE [LARGE SCALE GENOMIC DNA]</scope>
    <source>
        <tissue evidence="2">Leaf</tissue>
    </source>
</reference>
<evidence type="ECO:0000313" key="3">
    <source>
        <dbReference type="Proteomes" id="UP000636800"/>
    </source>
</evidence>
<dbReference type="EMBL" id="JADCNL010000001">
    <property type="protein sequence ID" value="KAG0499677.1"/>
    <property type="molecule type" value="Genomic_DNA"/>
</dbReference>